<sequence>MPRGLVDTSGDPFPVKTESPIMRVHFHGVRIWLPVHKQGSAFLRRGPLPRTIVCFLLMRTHVSRRMRILSGLDSDPQPLFVSGRGS</sequence>
<evidence type="ECO:0000313" key="2">
    <source>
        <dbReference type="Proteomes" id="UP000287651"/>
    </source>
</evidence>
<gene>
    <name evidence="1" type="ORF">B296_00056979</name>
</gene>
<proteinExistence type="predicted"/>
<dbReference type="AlphaFoldDB" id="A0A426XT48"/>
<dbReference type="EMBL" id="AMZH03017684">
    <property type="protein sequence ID" value="RRT42655.1"/>
    <property type="molecule type" value="Genomic_DNA"/>
</dbReference>
<comment type="caution">
    <text evidence="1">The sequence shown here is derived from an EMBL/GenBank/DDBJ whole genome shotgun (WGS) entry which is preliminary data.</text>
</comment>
<dbReference type="Proteomes" id="UP000287651">
    <property type="component" value="Unassembled WGS sequence"/>
</dbReference>
<organism evidence="1 2">
    <name type="scientific">Ensete ventricosum</name>
    <name type="common">Abyssinian banana</name>
    <name type="synonym">Musa ensete</name>
    <dbReference type="NCBI Taxonomy" id="4639"/>
    <lineage>
        <taxon>Eukaryota</taxon>
        <taxon>Viridiplantae</taxon>
        <taxon>Streptophyta</taxon>
        <taxon>Embryophyta</taxon>
        <taxon>Tracheophyta</taxon>
        <taxon>Spermatophyta</taxon>
        <taxon>Magnoliopsida</taxon>
        <taxon>Liliopsida</taxon>
        <taxon>Zingiberales</taxon>
        <taxon>Musaceae</taxon>
        <taxon>Ensete</taxon>
    </lineage>
</organism>
<evidence type="ECO:0000313" key="1">
    <source>
        <dbReference type="EMBL" id="RRT42655.1"/>
    </source>
</evidence>
<reference evidence="1 2" key="1">
    <citation type="journal article" date="2014" name="Agronomy (Basel)">
        <title>A Draft Genome Sequence for Ensete ventricosum, the Drought-Tolerant Tree Against Hunger.</title>
        <authorList>
            <person name="Harrison J."/>
            <person name="Moore K.A."/>
            <person name="Paszkiewicz K."/>
            <person name="Jones T."/>
            <person name="Grant M."/>
            <person name="Ambacheew D."/>
            <person name="Muzemil S."/>
            <person name="Studholme D.J."/>
        </authorList>
    </citation>
    <scope>NUCLEOTIDE SEQUENCE [LARGE SCALE GENOMIC DNA]</scope>
</reference>
<accession>A0A426XT48</accession>
<protein>
    <submittedName>
        <fullName evidence="1">Uncharacterized protein</fullName>
    </submittedName>
</protein>
<name>A0A426XT48_ENSVE</name>